<dbReference type="EC" id="2.1.1.-" evidence="5"/>
<feature type="domain" description="Methyltransferase type 11" evidence="4">
    <location>
        <begin position="41"/>
        <end position="129"/>
    </location>
</feature>
<protein>
    <submittedName>
        <fullName evidence="5">Class I SAM-dependent methyltransferase</fullName>
        <ecNumber evidence="5">2.1.1.-</ecNumber>
    </submittedName>
</protein>
<dbReference type="RefSeq" id="WP_189572578.1">
    <property type="nucleotide sequence ID" value="NZ_BMXU01000001.1"/>
</dbReference>
<keyword evidence="6" id="KW-1185">Reference proteome</keyword>
<evidence type="ECO:0000256" key="1">
    <source>
        <dbReference type="ARBA" id="ARBA00008361"/>
    </source>
</evidence>
<evidence type="ECO:0000256" key="3">
    <source>
        <dbReference type="ARBA" id="ARBA00022679"/>
    </source>
</evidence>
<organism evidence="5 6">
    <name type="scientific">Parvularcula lutaonensis</name>
    <dbReference type="NCBI Taxonomy" id="491923"/>
    <lineage>
        <taxon>Bacteria</taxon>
        <taxon>Pseudomonadati</taxon>
        <taxon>Pseudomonadota</taxon>
        <taxon>Alphaproteobacteria</taxon>
        <taxon>Parvularculales</taxon>
        <taxon>Parvularculaceae</taxon>
        <taxon>Parvularcula</taxon>
    </lineage>
</organism>
<dbReference type="Gene3D" id="3.40.50.150">
    <property type="entry name" value="Vaccinia Virus protein VP39"/>
    <property type="match status" value="1"/>
</dbReference>
<dbReference type="InterPro" id="IPR051052">
    <property type="entry name" value="Diverse_substrate_MTase"/>
</dbReference>
<comment type="similarity">
    <text evidence="1">Belongs to the methyltransferase superfamily.</text>
</comment>
<dbReference type="InterPro" id="IPR013216">
    <property type="entry name" value="Methyltransf_11"/>
</dbReference>
<reference evidence="6" key="1">
    <citation type="journal article" date="2019" name="Int. J. Syst. Evol. Microbiol.">
        <title>The Global Catalogue of Microorganisms (GCM) 10K type strain sequencing project: providing services to taxonomists for standard genome sequencing and annotation.</title>
        <authorList>
            <consortium name="The Broad Institute Genomics Platform"/>
            <consortium name="The Broad Institute Genome Sequencing Center for Infectious Disease"/>
            <person name="Wu L."/>
            <person name="Ma J."/>
        </authorList>
    </citation>
    <scope>NUCLEOTIDE SEQUENCE [LARGE SCALE GENOMIC DNA]</scope>
    <source>
        <strain evidence="6">KCTC 22245</strain>
    </source>
</reference>
<keyword evidence="3 5" id="KW-0808">Transferase</keyword>
<accession>A0ABV7M987</accession>
<dbReference type="Proteomes" id="UP001595607">
    <property type="component" value="Unassembled WGS sequence"/>
</dbReference>
<dbReference type="CDD" id="cd02440">
    <property type="entry name" value="AdoMet_MTases"/>
    <property type="match status" value="1"/>
</dbReference>
<dbReference type="GO" id="GO:0008168">
    <property type="term" value="F:methyltransferase activity"/>
    <property type="evidence" value="ECO:0007669"/>
    <property type="project" value="UniProtKB-KW"/>
</dbReference>
<keyword evidence="2 5" id="KW-0489">Methyltransferase</keyword>
<dbReference type="PANTHER" id="PTHR44942:SF4">
    <property type="entry name" value="METHYLTRANSFERASE TYPE 11 DOMAIN-CONTAINING PROTEIN"/>
    <property type="match status" value="1"/>
</dbReference>
<evidence type="ECO:0000256" key="2">
    <source>
        <dbReference type="ARBA" id="ARBA00022603"/>
    </source>
</evidence>
<evidence type="ECO:0000259" key="4">
    <source>
        <dbReference type="Pfam" id="PF08241"/>
    </source>
</evidence>
<dbReference type="InterPro" id="IPR029063">
    <property type="entry name" value="SAM-dependent_MTases_sf"/>
</dbReference>
<evidence type="ECO:0000313" key="6">
    <source>
        <dbReference type="Proteomes" id="UP001595607"/>
    </source>
</evidence>
<dbReference type="PANTHER" id="PTHR44942">
    <property type="entry name" value="METHYLTRANSF_11 DOMAIN-CONTAINING PROTEIN"/>
    <property type="match status" value="1"/>
</dbReference>
<dbReference type="SUPFAM" id="SSF53335">
    <property type="entry name" value="S-adenosyl-L-methionine-dependent methyltransferases"/>
    <property type="match status" value="1"/>
</dbReference>
<gene>
    <name evidence="5" type="ORF">ACFONP_01950</name>
</gene>
<evidence type="ECO:0000313" key="5">
    <source>
        <dbReference type="EMBL" id="MFC3301492.1"/>
    </source>
</evidence>
<comment type="caution">
    <text evidence="5">The sequence shown here is derived from an EMBL/GenBank/DDBJ whole genome shotgun (WGS) entry which is preliminary data.</text>
</comment>
<proteinExistence type="inferred from homology"/>
<dbReference type="Pfam" id="PF08241">
    <property type="entry name" value="Methyltransf_11"/>
    <property type="match status" value="1"/>
</dbReference>
<dbReference type="GO" id="GO:0032259">
    <property type="term" value="P:methylation"/>
    <property type="evidence" value="ECO:0007669"/>
    <property type="project" value="UniProtKB-KW"/>
</dbReference>
<dbReference type="EMBL" id="JBHRVA010000002">
    <property type="protein sequence ID" value="MFC3301492.1"/>
    <property type="molecule type" value="Genomic_DNA"/>
</dbReference>
<name>A0ABV7M987_9PROT</name>
<sequence>MDANAQSFGRYAGAYAKARPSYPDALFDWIAGEAPATWSVLDVATGSGQAARKLAERFAIVHATDISHEQVSHAVRRPNIQYAVAEAEASALPDASVDAVTVATALHWFEFPRFWAEVRRVSRPGGLFCGWTYGLFDGPAPLMAHLIEPVLAIIDPYWAEGNRLALRRYPRDEIGFPFMEVEAPSLSMTMDWTVAKVLAFIGSWSAMTRARAEGEAARLDAVTDRALAELGDRAVTISMPLTIVAGRIA</sequence>